<protein>
    <submittedName>
        <fullName evidence="2">Uncharacterized protein</fullName>
    </submittedName>
</protein>
<dbReference type="RefSeq" id="XP_016760457.1">
    <property type="nucleotide sequence ID" value="XM_016908996.1"/>
</dbReference>
<dbReference type="EMBL" id="KB456265">
    <property type="protein sequence ID" value="EMF12336.1"/>
    <property type="molecule type" value="Genomic_DNA"/>
</dbReference>
<evidence type="ECO:0000256" key="1">
    <source>
        <dbReference type="SAM" id="MobiDB-lite"/>
    </source>
</evidence>
<proteinExistence type="predicted"/>
<keyword evidence="3" id="KW-1185">Reference proteome</keyword>
<feature type="compositionally biased region" description="Basic and acidic residues" evidence="1">
    <location>
        <begin position="71"/>
        <end position="107"/>
    </location>
</feature>
<feature type="compositionally biased region" description="Basic and acidic residues" evidence="1">
    <location>
        <begin position="1"/>
        <end position="23"/>
    </location>
</feature>
<sequence length="115" mass="13293">MLLEKQNDWRLSGAREEQSERALIKNPESESYPTGETMSKKPDIISTLTTTQTTRLPDGTVTTKVVLKQRFVDGREETTESFHTRNEAHSDEASQRDDKSQRDEKSTTKRGWFWS</sequence>
<dbReference type="HOGENOM" id="CLU_2418981_0_0_1"/>
<dbReference type="GeneID" id="27906133"/>
<evidence type="ECO:0000313" key="2">
    <source>
        <dbReference type="EMBL" id="EMF12336.1"/>
    </source>
</evidence>
<dbReference type="Proteomes" id="UP000016931">
    <property type="component" value="Unassembled WGS sequence"/>
</dbReference>
<dbReference type="STRING" id="692275.N1QLS9"/>
<evidence type="ECO:0000313" key="3">
    <source>
        <dbReference type="Proteomes" id="UP000016931"/>
    </source>
</evidence>
<reference evidence="2 3" key="1">
    <citation type="journal article" date="2012" name="PLoS Pathog.">
        <title>Diverse lifestyles and strategies of plant pathogenesis encoded in the genomes of eighteen Dothideomycetes fungi.</title>
        <authorList>
            <person name="Ohm R.A."/>
            <person name="Feau N."/>
            <person name="Henrissat B."/>
            <person name="Schoch C.L."/>
            <person name="Horwitz B.A."/>
            <person name="Barry K.W."/>
            <person name="Condon B.J."/>
            <person name="Copeland A.C."/>
            <person name="Dhillon B."/>
            <person name="Glaser F."/>
            <person name="Hesse C.N."/>
            <person name="Kosti I."/>
            <person name="LaButti K."/>
            <person name="Lindquist E.A."/>
            <person name="Lucas S."/>
            <person name="Salamov A.A."/>
            <person name="Bradshaw R.E."/>
            <person name="Ciuffetti L."/>
            <person name="Hamelin R.C."/>
            <person name="Kema G.H.J."/>
            <person name="Lawrence C."/>
            <person name="Scott J.A."/>
            <person name="Spatafora J.W."/>
            <person name="Turgeon B.G."/>
            <person name="de Wit P.J.G.M."/>
            <person name="Zhong S."/>
            <person name="Goodwin S.B."/>
            <person name="Grigoriev I.V."/>
        </authorList>
    </citation>
    <scope>NUCLEOTIDE SEQUENCE [LARGE SCALE GENOMIC DNA]</scope>
    <source>
        <strain evidence="2 3">SO2202</strain>
    </source>
</reference>
<dbReference type="AlphaFoldDB" id="N1QLS9"/>
<dbReference type="OrthoDB" id="4586300at2759"/>
<gene>
    <name evidence="2" type="ORF">SEPMUDRAFT_46349</name>
</gene>
<accession>N1QLS9</accession>
<feature type="region of interest" description="Disordered" evidence="1">
    <location>
        <begin position="71"/>
        <end position="115"/>
    </location>
</feature>
<feature type="region of interest" description="Disordered" evidence="1">
    <location>
        <begin position="1"/>
        <end position="43"/>
    </location>
</feature>
<name>N1QLS9_SPHMS</name>
<dbReference type="eggNOG" id="ENOG502SEIT">
    <property type="taxonomic scope" value="Eukaryota"/>
</dbReference>
<organism evidence="2 3">
    <name type="scientific">Sphaerulina musiva (strain SO2202)</name>
    <name type="common">Poplar stem canker fungus</name>
    <name type="synonym">Septoria musiva</name>
    <dbReference type="NCBI Taxonomy" id="692275"/>
    <lineage>
        <taxon>Eukaryota</taxon>
        <taxon>Fungi</taxon>
        <taxon>Dikarya</taxon>
        <taxon>Ascomycota</taxon>
        <taxon>Pezizomycotina</taxon>
        <taxon>Dothideomycetes</taxon>
        <taxon>Dothideomycetidae</taxon>
        <taxon>Mycosphaerellales</taxon>
        <taxon>Mycosphaerellaceae</taxon>
        <taxon>Sphaerulina</taxon>
    </lineage>
</organism>